<sequence length="578" mass="65723">MDWTQDEQKSLLEQVLKMVGDKVSFASARAKVQWDKLDVNSRTAEDCEKMFGVLTGKIRKFRLLSEILNEAASEVEKGYSYKFLYDNFEDFPKKPPPATALYLKDHRAEFEDMTGKILMRAVTQKWKDCSQDKKEYYKNKYRKRMEKYKKKIEDFKKNHPSLLFRDPNSVSIRMSAPVLPNPLALYVKHIQPKVQGKHPELTASQLRSKCCAKYHKLSEHKKLKWILKAKEQLLEYKAQCEIYRKEKPDAGLKPPVLNLAKEDKKILDKHEGKPLAPAINIFRYFCGSVKVDSELSIAERSKKLSQLYHGLSEQELFKLHEDYKQIVQAYIQDFSSYYKSLPADKQELEQASLESLDHFKKILEGGPPRKKRKKSGEDDHTPVKKKTKKSIDDGEKSSTPAHTRGKIMVKFVEKQEPLQNDSASSSSASEASKSSATVTPRKKKMSKKKLLDLNGDIDDSLLTFSSPVTASTQKRKKETAETTNVVGKAENSPPQGSEFLSTGVLNESLLAFSSPTSVKSKQKIADRKALSSVKMSEDTENGESFAPFFSPIKTERPLGEVPSTSSKQKKSKKSKKKS</sequence>
<feature type="compositionally biased region" description="Basic residues" evidence="5">
    <location>
        <begin position="567"/>
        <end position="578"/>
    </location>
</feature>
<keyword evidence="8" id="KW-1185">Reference proteome</keyword>
<feature type="domain" description="HMG box" evidence="6">
    <location>
        <begin position="92"/>
        <end position="156"/>
    </location>
</feature>
<evidence type="ECO:0000256" key="5">
    <source>
        <dbReference type="SAM" id="MobiDB-lite"/>
    </source>
</evidence>
<dbReference type="GO" id="GO:0003677">
    <property type="term" value="F:DNA binding"/>
    <property type="evidence" value="ECO:0007669"/>
    <property type="project" value="UniProtKB-UniRule"/>
</dbReference>
<dbReference type="EMBL" id="RQTK01000515">
    <property type="protein sequence ID" value="RUS78366.1"/>
    <property type="molecule type" value="Genomic_DNA"/>
</dbReference>
<dbReference type="InterPro" id="IPR009071">
    <property type="entry name" value="HMG_box_dom"/>
</dbReference>
<feature type="region of interest" description="Disordered" evidence="5">
    <location>
        <begin position="359"/>
        <end position="448"/>
    </location>
</feature>
<feature type="compositionally biased region" description="Low complexity" evidence="5">
    <location>
        <begin position="422"/>
        <end position="436"/>
    </location>
</feature>
<dbReference type="Gene3D" id="1.10.30.10">
    <property type="entry name" value="High mobility group box domain"/>
    <property type="match status" value="2"/>
</dbReference>
<organism evidence="7 8">
    <name type="scientific">Elysia chlorotica</name>
    <name type="common">Eastern emerald elysia</name>
    <name type="synonym">Sea slug</name>
    <dbReference type="NCBI Taxonomy" id="188477"/>
    <lineage>
        <taxon>Eukaryota</taxon>
        <taxon>Metazoa</taxon>
        <taxon>Spiralia</taxon>
        <taxon>Lophotrochozoa</taxon>
        <taxon>Mollusca</taxon>
        <taxon>Gastropoda</taxon>
        <taxon>Heterobranchia</taxon>
        <taxon>Euthyneura</taxon>
        <taxon>Panpulmonata</taxon>
        <taxon>Sacoglossa</taxon>
        <taxon>Placobranchoidea</taxon>
        <taxon>Plakobranchidae</taxon>
        <taxon>Elysia</taxon>
    </lineage>
</organism>
<dbReference type="STRING" id="188477.A0A3S0ZI74"/>
<keyword evidence="2 4" id="KW-0238">DNA-binding</keyword>
<evidence type="ECO:0000256" key="4">
    <source>
        <dbReference type="PROSITE-ProRule" id="PRU00267"/>
    </source>
</evidence>
<dbReference type="SMART" id="SM00398">
    <property type="entry name" value="HMG"/>
    <property type="match status" value="3"/>
</dbReference>
<name>A0A3S0ZI74_ELYCH</name>
<evidence type="ECO:0000313" key="8">
    <source>
        <dbReference type="Proteomes" id="UP000271974"/>
    </source>
</evidence>
<keyword evidence="3 4" id="KW-0539">Nucleus</keyword>
<dbReference type="PANTHER" id="PTHR46318">
    <property type="entry name" value="UPSTREAM BINDING TRANSCRIPTION FACTOR"/>
    <property type="match status" value="1"/>
</dbReference>
<dbReference type="InterPro" id="IPR051762">
    <property type="entry name" value="UBF1"/>
</dbReference>
<dbReference type="PROSITE" id="PS50118">
    <property type="entry name" value="HMG_BOX_2"/>
    <property type="match status" value="1"/>
</dbReference>
<dbReference type="InterPro" id="IPR036910">
    <property type="entry name" value="HMG_box_dom_sf"/>
</dbReference>
<reference evidence="7 8" key="1">
    <citation type="submission" date="2019-01" db="EMBL/GenBank/DDBJ databases">
        <title>A draft genome assembly of the solar-powered sea slug Elysia chlorotica.</title>
        <authorList>
            <person name="Cai H."/>
            <person name="Li Q."/>
            <person name="Fang X."/>
            <person name="Li J."/>
            <person name="Curtis N.E."/>
            <person name="Altenburger A."/>
            <person name="Shibata T."/>
            <person name="Feng M."/>
            <person name="Maeda T."/>
            <person name="Schwartz J.A."/>
            <person name="Shigenobu S."/>
            <person name="Lundholm N."/>
            <person name="Nishiyama T."/>
            <person name="Yang H."/>
            <person name="Hasebe M."/>
            <person name="Li S."/>
            <person name="Pierce S.K."/>
            <person name="Wang J."/>
        </authorList>
    </citation>
    <scope>NUCLEOTIDE SEQUENCE [LARGE SCALE GENOMIC DNA]</scope>
    <source>
        <strain evidence="7">EC2010</strain>
        <tissue evidence="7">Whole organism of an adult</tissue>
    </source>
</reference>
<evidence type="ECO:0000313" key="7">
    <source>
        <dbReference type="EMBL" id="RUS78366.1"/>
    </source>
</evidence>
<dbReference type="AlphaFoldDB" id="A0A3S0ZI74"/>
<dbReference type="Proteomes" id="UP000271974">
    <property type="component" value="Unassembled WGS sequence"/>
</dbReference>
<comment type="subcellular location">
    <subcellularLocation>
        <location evidence="1">Nucleus</location>
    </subcellularLocation>
</comment>
<evidence type="ECO:0000256" key="3">
    <source>
        <dbReference type="ARBA" id="ARBA00023242"/>
    </source>
</evidence>
<dbReference type="SUPFAM" id="SSF47095">
    <property type="entry name" value="HMG-box"/>
    <property type="match status" value="3"/>
</dbReference>
<comment type="caution">
    <text evidence="7">The sequence shown here is derived from an EMBL/GenBank/DDBJ whole genome shotgun (WGS) entry which is preliminary data.</text>
</comment>
<evidence type="ECO:0000256" key="2">
    <source>
        <dbReference type="ARBA" id="ARBA00023125"/>
    </source>
</evidence>
<evidence type="ECO:0000259" key="6">
    <source>
        <dbReference type="PROSITE" id="PS50118"/>
    </source>
</evidence>
<dbReference type="CDD" id="cd00084">
    <property type="entry name" value="HMG-box_SF"/>
    <property type="match status" value="1"/>
</dbReference>
<feature type="region of interest" description="Disordered" evidence="5">
    <location>
        <begin position="468"/>
        <end position="500"/>
    </location>
</feature>
<gene>
    <name evidence="7" type="ORF">EGW08_013886</name>
</gene>
<dbReference type="PANTHER" id="PTHR46318:SF3">
    <property type="entry name" value="UPSTREAM BINDING TRANSCRIPTION FACTOR"/>
    <property type="match status" value="1"/>
</dbReference>
<protein>
    <recommendedName>
        <fullName evidence="6">HMG box domain-containing protein</fullName>
    </recommendedName>
</protein>
<dbReference type="GO" id="GO:0005634">
    <property type="term" value="C:nucleus"/>
    <property type="evidence" value="ECO:0007669"/>
    <property type="project" value="UniProtKB-SubCell"/>
</dbReference>
<accession>A0A3S0ZI74</accession>
<evidence type="ECO:0000256" key="1">
    <source>
        <dbReference type="ARBA" id="ARBA00004123"/>
    </source>
</evidence>
<dbReference type="OrthoDB" id="6155937at2759"/>
<feature type="DNA-binding region" description="HMG box" evidence="4">
    <location>
        <begin position="92"/>
        <end position="156"/>
    </location>
</feature>
<feature type="region of interest" description="Disordered" evidence="5">
    <location>
        <begin position="514"/>
        <end position="578"/>
    </location>
</feature>
<proteinExistence type="predicted"/>
<dbReference type="Pfam" id="PF00505">
    <property type="entry name" value="HMG_box"/>
    <property type="match status" value="1"/>
</dbReference>